<dbReference type="RefSeq" id="WP_256363880.1">
    <property type="nucleotide sequence ID" value="NZ_CP043567.1"/>
</dbReference>
<evidence type="ECO:0000313" key="2">
    <source>
        <dbReference type="Proteomes" id="UP000061010"/>
    </source>
</evidence>
<evidence type="ECO:0000313" key="1">
    <source>
        <dbReference type="EMBL" id="ALJ29651.1"/>
    </source>
</evidence>
<reference evidence="1 2" key="1">
    <citation type="journal article" date="2015" name="Genome Announc.">
        <title>Complete Genome Sequencing of Stenotrophomonas acidaminiphila ZAC14D2_NAIMI4_2, a Multidrug-Resistant Strain Isolated from Sediments of a Polluted River in Mexico, Uncovers New Antibiotic Resistance Genes and a Novel Class-II Lasso Peptide Biosynthesis Gene Cluster.</title>
        <authorList>
            <person name="Vinuesa P."/>
            <person name="Ochoa-Sanchez L.E."/>
        </authorList>
    </citation>
    <scope>NUCLEOTIDE SEQUENCE [LARGE SCALE GENOMIC DNA]</scope>
    <source>
        <strain evidence="1 2">ZAC14D2_NAIMI4_2</strain>
    </source>
</reference>
<dbReference type="AlphaFoldDB" id="A0A0S1B3S4"/>
<dbReference type="Proteomes" id="UP000061010">
    <property type="component" value="Chromosome"/>
</dbReference>
<accession>A0A0S1B3S4</accession>
<organism evidence="1 2">
    <name type="scientific">Stenotrophomonas acidaminiphila</name>
    <dbReference type="NCBI Taxonomy" id="128780"/>
    <lineage>
        <taxon>Bacteria</taxon>
        <taxon>Pseudomonadati</taxon>
        <taxon>Pseudomonadota</taxon>
        <taxon>Gammaproteobacteria</taxon>
        <taxon>Lysobacterales</taxon>
        <taxon>Lysobacteraceae</taxon>
        <taxon>Stenotrophomonas</taxon>
    </lineage>
</organism>
<dbReference type="KEGG" id="sacz:AOT14_33110"/>
<sequence length="42" mass="4468">MKCNTVYQPAIKVLESVCPMCLSIKTAPVPAEQARGTPAALH</sequence>
<dbReference type="GeneID" id="78390614"/>
<dbReference type="PATRIC" id="fig|128780.6.peg.3348"/>
<gene>
    <name evidence="1" type="ORF">AOT14_33110</name>
</gene>
<proteinExistence type="predicted"/>
<name>A0A0S1B3S4_9GAMM</name>
<protein>
    <submittedName>
        <fullName evidence="1">Uncharacterized protein</fullName>
    </submittedName>
</protein>
<dbReference type="EMBL" id="CP012900">
    <property type="protein sequence ID" value="ALJ29651.1"/>
    <property type="molecule type" value="Genomic_DNA"/>
</dbReference>
<keyword evidence="2" id="KW-1185">Reference proteome</keyword>